<feature type="transmembrane region" description="Helical" evidence="5">
    <location>
        <begin position="149"/>
        <end position="168"/>
    </location>
</feature>
<dbReference type="InterPro" id="IPR003810">
    <property type="entry name" value="Mntp/YtaF"/>
</dbReference>
<dbReference type="Proteomes" id="UP001172911">
    <property type="component" value="Unassembled WGS sequence"/>
</dbReference>
<evidence type="ECO:0000256" key="3">
    <source>
        <dbReference type="ARBA" id="ARBA00022989"/>
    </source>
</evidence>
<gene>
    <name evidence="6" type="primary">ytaF</name>
    <name evidence="6" type="ORF">P6N53_05685</name>
</gene>
<evidence type="ECO:0000256" key="4">
    <source>
        <dbReference type="ARBA" id="ARBA00023136"/>
    </source>
</evidence>
<keyword evidence="4 5" id="KW-0472">Membrane</keyword>
<sequence>MDCRCKNKSTGGKDMEFLTLVAFALALNMDALGTGVAYGFRKIRIPFTSLLIISGMSVLTIVFSMSAGKMVSQLISPEFAHRLGGIILLLVGIWILIQSLQDAKRDNQKEVKPTLMQIRIKSLGLVIQVLREPSKADLDNSGVISAREAILLGMALAMDAFGAGFAVSMFGFSIALTAAVVGLGHILLTYLGLLLGKYFSCSTFGKQLSMLPGCILIAMGIFKIH</sequence>
<name>A0AAW7ZAH6_9FIRM</name>
<dbReference type="AlphaFoldDB" id="A0AAW7ZAH6"/>
<proteinExistence type="predicted"/>
<dbReference type="PANTHER" id="PTHR35529">
    <property type="entry name" value="MANGANESE EFFLUX PUMP MNTP-RELATED"/>
    <property type="match status" value="1"/>
</dbReference>
<dbReference type="PANTHER" id="PTHR35529:SF2">
    <property type="entry name" value="SPORULATION PROTEIN YTAF-RELATED"/>
    <property type="match status" value="1"/>
</dbReference>
<feature type="transmembrane region" description="Helical" evidence="5">
    <location>
        <begin position="17"/>
        <end position="40"/>
    </location>
</feature>
<keyword evidence="2 5" id="KW-0812">Transmembrane</keyword>
<organism evidence="6 7">
    <name type="scientific">Desulforamulus aquiferis</name>
    <dbReference type="NCBI Taxonomy" id="1397668"/>
    <lineage>
        <taxon>Bacteria</taxon>
        <taxon>Bacillati</taxon>
        <taxon>Bacillota</taxon>
        <taxon>Clostridia</taxon>
        <taxon>Eubacteriales</taxon>
        <taxon>Peptococcaceae</taxon>
        <taxon>Desulforamulus</taxon>
    </lineage>
</organism>
<accession>A0AAW7ZAH6</accession>
<feature type="transmembrane region" description="Helical" evidence="5">
    <location>
        <begin position="174"/>
        <end position="196"/>
    </location>
</feature>
<evidence type="ECO:0000313" key="6">
    <source>
        <dbReference type="EMBL" id="MDO7786713.1"/>
    </source>
</evidence>
<dbReference type="EMBL" id="JARPTC010000007">
    <property type="protein sequence ID" value="MDO7786713.1"/>
    <property type="molecule type" value="Genomic_DNA"/>
</dbReference>
<evidence type="ECO:0000256" key="2">
    <source>
        <dbReference type="ARBA" id="ARBA00022692"/>
    </source>
</evidence>
<dbReference type="NCBIfam" id="TIGR02840">
    <property type="entry name" value="spore_YtaF"/>
    <property type="match status" value="1"/>
</dbReference>
<keyword evidence="1" id="KW-1003">Cell membrane</keyword>
<dbReference type="Pfam" id="PF02659">
    <property type="entry name" value="Mntp"/>
    <property type="match status" value="2"/>
</dbReference>
<feature type="transmembrane region" description="Helical" evidence="5">
    <location>
        <begin position="79"/>
        <end position="97"/>
    </location>
</feature>
<evidence type="ECO:0000313" key="7">
    <source>
        <dbReference type="Proteomes" id="UP001172911"/>
    </source>
</evidence>
<reference evidence="6" key="1">
    <citation type="journal article" date="2023" name="J. Hazard. Mater.">
        <title>Anaerobic biodegradation of pyrene and benzo[a]pyrene by a new sulfate-reducing Desulforamulus aquiferis strain DSA.</title>
        <authorList>
            <person name="Zhang Z."/>
            <person name="Sun J."/>
            <person name="Gong X."/>
            <person name="Wang C."/>
            <person name="Wang H."/>
        </authorList>
    </citation>
    <scope>NUCLEOTIDE SEQUENCE</scope>
    <source>
        <strain evidence="6">DSA</strain>
    </source>
</reference>
<evidence type="ECO:0000256" key="5">
    <source>
        <dbReference type="SAM" id="Phobius"/>
    </source>
</evidence>
<evidence type="ECO:0000256" key="1">
    <source>
        <dbReference type="ARBA" id="ARBA00022475"/>
    </source>
</evidence>
<protein>
    <submittedName>
        <fullName evidence="6">Sporulation membrane protein YtaF</fullName>
    </submittedName>
</protein>
<dbReference type="InterPro" id="IPR014205">
    <property type="entry name" value="Spore_YtaF"/>
</dbReference>
<keyword evidence="3 5" id="KW-1133">Transmembrane helix</keyword>
<keyword evidence="7" id="KW-1185">Reference proteome</keyword>
<comment type="caution">
    <text evidence="6">The sequence shown here is derived from an EMBL/GenBank/DDBJ whole genome shotgun (WGS) entry which is preliminary data.</text>
</comment>
<feature type="transmembrane region" description="Helical" evidence="5">
    <location>
        <begin position="47"/>
        <end position="67"/>
    </location>
</feature>
<reference evidence="6" key="2">
    <citation type="submission" date="2023-03" db="EMBL/GenBank/DDBJ databases">
        <authorList>
            <person name="Zhang Z."/>
        </authorList>
    </citation>
    <scope>NUCLEOTIDE SEQUENCE</scope>
    <source>
        <strain evidence="6">DSA</strain>
    </source>
</reference>